<dbReference type="Gene3D" id="4.10.1000.10">
    <property type="entry name" value="Zinc finger, CCCH-type"/>
    <property type="match status" value="2"/>
</dbReference>
<dbReference type="InterPro" id="IPR036855">
    <property type="entry name" value="Znf_CCCH_sf"/>
</dbReference>
<dbReference type="SMART" id="SM00356">
    <property type="entry name" value="ZnF_C3H1"/>
    <property type="match status" value="2"/>
</dbReference>
<evidence type="ECO:0000256" key="3">
    <source>
        <dbReference type="ARBA" id="ARBA00022771"/>
    </source>
</evidence>
<evidence type="ECO:0000256" key="4">
    <source>
        <dbReference type="ARBA" id="ARBA00022833"/>
    </source>
</evidence>
<comment type="caution">
    <text evidence="7">The sequence shown here is derived from an EMBL/GenBank/DDBJ whole genome shotgun (WGS) entry which is preliminary data.</text>
</comment>
<dbReference type="OrthoDB" id="415459at2759"/>
<dbReference type="Pfam" id="PF00642">
    <property type="entry name" value="zf-CCCH"/>
    <property type="match status" value="2"/>
</dbReference>
<evidence type="ECO:0000313" key="8">
    <source>
        <dbReference type="Proteomes" id="UP000601435"/>
    </source>
</evidence>
<dbReference type="InterPro" id="IPR045877">
    <property type="entry name" value="ZFP36-like"/>
</dbReference>
<keyword evidence="1 5" id="KW-0479">Metal-binding</keyword>
<keyword evidence="4 5" id="KW-0862">Zinc</keyword>
<feature type="zinc finger region" description="C3H1-type" evidence="5">
    <location>
        <begin position="428"/>
        <end position="455"/>
    </location>
</feature>
<evidence type="ECO:0000256" key="2">
    <source>
        <dbReference type="ARBA" id="ARBA00022737"/>
    </source>
</evidence>
<dbReference type="PANTHER" id="PTHR12547">
    <property type="entry name" value="CCCH ZINC FINGER/TIS11-RELATED"/>
    <property type="match status" value="1"/>
</dbReference>
<sequence length="579" mass="63159">ELPAEATFREGPKVVREEDGLELGNVYEFQVRVGDECRMGPWSKSSPPVRFALSPPVPCEGGGLRILEKGDRAEVSWAPFQPDAASQAQLPNLARLPIEYTLSVFAEPGEPGERLLSSLSTTSTSCCVANLRPLSAYSASLSARWSRFGVAGDSDSARLFAAFATTGLKGSKLTAELSVRLGAESMGAVPAVPPASRASIPIVEGGVPAAVTLDLDPYYTQPRLNHYTPEFVRKPSLPSSRRTQAQVLEWPQPTLLWPETFAITASSWDFLGAEAENTPALPKAERRRGAFFDHRALVVMGNAGACCASSAVWVAVAAPLEPEPTPEEPKSEPEPKAADEPKRVVLRFVLPDGGTQDIEFANKPLGIDFSRSLPLTCKRLKPGMQGEQKEVKIGWCVTHINDTPVPVTFEETLKNLQQAHRRIDEPSAPRERLCMFWVRGACKRGSSCAFAHGEAQLRESPDLSKTKICKKFQTGACPLGEECTFAHCREELRSLRPSKRQQSAVQHAASASAGASANVLVTSRDTWHLPPEAEMEDSESQVEEWPYTVVDFQSVERVCEDLLEGETPLLGARDLLFEL</sequence>
<proteinExistence type="predicted"/>
<dbReference type="GO" id="GO:0008270">
    <property type="term" value="F:zinc ion binding"/>
    <property type="evidence" value="ECO:0007669"/>
    <property type="project" value="UniProtKB-KW"/>
</dbReference>
<evidence type="ECO:0000259" key="6">
    <source>
        <dbReference type="PROSITE" id="PS50103"/>
    </source>
</evidence>
<name>A0A812JLM1_9DINO</name>
<evidence type="ECO:0000256" key="1">
    <source>
        <dbReference type="ARBA" id="ARBA00022723"/>
    </source>
</evidence>
<protein>
    <submittedName>
        <fullName evidence="7">Mex-5 protein</fullName>
    </submittedName>
</protein>
<evidence type="ECO:0000256" key="5">
    <source>
        <dbReference type="PROSITE-ProRule" id="PRU00723"/>
    </source>
</evidence>
<gene>
    <name evidence="7" type="primary">mex-5</name>
    <name evidence="7" type="ORF">SNEC2469_LOCUS2023</name>
</gene>
<dbReference type="PANTHER" id="PTHR12547:SF18">
    <property type="entry name" value="PROTEIN TIS11"/>
    <property type="match status" value="1"/>
</dbReference>
<dbReference type="AlphaFoldDB" id="A0A812JLM1"/>
<keyword evidence="3 5" id="KW-0863">Zinc-finger</keyword>
<feature type="non-terminal residue" evidence="7">
    <location>
        <position position="1"/>
    </location>
</feature>
<dbReference type="InterPro" id="IPR000571">
    <property type="entry name" value="Znf_CCCH"/>
</dbReference>
<dbReference type="PROSITE" id="PS50103">
    <property type="entry name" value="ZF_C3H1"/>
    <property type="match status" value="2"/>
</dbReference>
<feature type="domain" description="C3H1-type" evidence="6">
    <location>
        <begin position="428"/>
        <end position="455"/>
    </location>
</feature>
<dbReference type="Proteomes" id="UP000601435">
    <property type="component" value="Unassembled WGS sequence"/>
</dbReference>
<feature type="domain" description="C3H1-type" evidence="6">
    <location>
        <begin position="463"/>
        <end position="490"/>
    </location>
</feature>
<reference evidence="7" key="1">
    <citation type="submission" date="2021-02" db="EMBL/GenBank/DDBJ databases">
        <authorList>
            <person name="Dougan E. K."/>
            <person name="Rhodes N."/>
            <person name="Thang M."/>
            <person name="Chan C."/>
        </authorList>
    </citation>
    <scope>NUCLEOTIDE SEQUENCE</scope>
</reference>
<keyword evidence="2" id="KW-0677">Repeat</keyword>
<keyword evidence="8" id="KW-1185">Reference proteome</keyword>
<dbReference type="SUPFAM" id="SSF90229">
    <property type="entry name" value="CCCH zinc finger"/>
    <property type="match status" value="2"/>
</dbReference>
<organism evidence="7 8">
    <name type="scientific">Symbiodinium necroappetens</name>
    <dbReference type="NCBI Taxonomy" id="1628268"/>
    <lineage>
        <taxon>Eukaryota</taxon>
        <taxon>Sar</taxon>
        <taxon>Alveolata</taxon>
        <taxon>Dinophyceae</taxon>
        <taxon>Suessiales</taxon>
        <taxon>Symbiodiniaceae</taxon>
        <taxon>Symbiodinium</taxon>
    </lineage>
</organism>
<dbReference type="EMBL" id="CAJNJA010006374">
    <property type="protein sequence ID" value="CAE7209428.1"/>
    <property type="molecule type" value="Genomic_DNA"/>
</dbReference>
<feature type="zinc finger region" description="C3H1-type" evidence="5">
    <location>
        <begin position="463"/>
        <end position="490"/>
    </location>
</feature>
<accession>A0A812JLM1</accession>
<evidence type="ECO:0000313" key="7">
    <source>
        <dbReference type="EMBL" id="CAE7209428.1"/>
    </source>
</evidence>
<dbReference type="GO" id="GO:0003729">
    <property type="term" value="F:mRNA binding"/>
    <property type="evidence" value="ECO:0007669"/>
    <property type="project" value="InterPro"/>
</dbReference>